<feature type="compositionally biased region" description="Basic and acidic residues" evidence="9">
    <location>
        <begin position="69"/>
        <end position="79"/>
    </location>
</feature>
<dbReference type="InterPro" id="IPR000637">
    <property type="entry name" value="HMGI/Y_DNA-bd_CS"/>
</dbReference>
<keyword evidence="6" id="KW-0255">Endonuclease</keyword>
<feature type="compositionally biased region" description="Basic residues" evidence="9">
    <location>
        <begin position="1"/>
        <end position="10"/>
    </location>
</feature>
<evidence type="ECO:0000313" key="13">
    <source>
        <dbReference type="WBParaSite" id="PTRK_0000066300.1"/>
    </source>
</evidence>
<evidence type="ECO:0000256" key="5">
    <source>
        <dbReference type="ARBA" id="ARBA00022722"/>
    </source>
</evidence>
<evidence type="ECO:0000256" key="7">
    <source>
        <dbReference type="ARBA" id="ARBA00023242"/>
    </source>
</evidence>
<keyword evidence="4" id="KW-0548">Nucleotidyltransferase</keyword>
<reference evidence="13" key="1">
    <citation type="submission" date="2017-02" db="UniProtKB">
        <authorList>
            <consortium name="WormBaseParasite"/>
        </authorList>
    </citation>
    <scope>IDENTIFICATION</scope>
</reference>
<feature type="domain" description="Integrase catalytic" evidence="11">
    <location>
        <begin position="1365"/>
        <end position="1525"/>
    </location>
</feature>
<evidence type="ECO:0000256" key="9">
    <source>
        <dbReference type="SAM" id="MobiDB-lite"/>
    </source>
</evidence>
<dbReference type="InterPro" id="IPR041577">
    <property type="entry name" value="RT_RNaseH_2"/>
</dbReference>
<dbReference type="InterPro" id="IPR017956">
    <property type="entry name" value="AT_hook_DNA-bd_motif"/>
</dbReference>
<keyword evidence="6" id="KW-0378">Hydrolase</keyword>
<dbReference type="Pfam" id="PF17919">
    <property type="entry name" value="RT_RNaseH_2"/>
    <property type="match status" value="1"/>
</dbReference>
<dbReference type="Gene3D" id="3.10.10.10">
    <property type="entry name" value="HIV Type 1 Reverse Transcriptase, subunit A, domain 1"/>
    <property type="match status" value="1"/>
</dbReference>
<evidence type="ECO:0000256" key="1">
    <source>
        <dbReference type="ARBA" id="ARBA00004123"/>
    </source>
</evidence>
<protein>
    <recommendedName>
        <fullName evidence="2">RNA-directed DNA polymerase</fullName>
        <ecNumber evidence="2">2.7.7.49</ecNumber>
    </recommendedName>
</protein>
<feature type="compositionally biased region" description="Basic and acidic residues" evidence="9">
    <location>
        <begin position="1195"/>
        <end position="1207"/>
    </location>
</feature>
<dbReference type="Proteomes" id="UP000038045">
    <property type="component" value="Unplaced"/>
</dbReference>
<feature type="region of interest" description="Disordered" evidence="9">
    <location>
        <begin position="1"/>
        <end position="31"/>
    </location>
</feature>
<dbReference type="Gene3D" id="1.10.340.70">
    <property type="match status" value="1"/>
</dbReference>
<dbReference type="GO" id="GO:0015074">
    <property type="term" value="P:DNA integration"/>
    <property type="evidence" value="ECO:0007669"/>
    <property type="project" value="InterPro"/>
</dbReference>
<dbReference type="WBParaSite" id="PTRK_0000066300.1">
    <property type="protein sequence ID" value="PTRK_0000066300.1"/>
    <property type="gene ID" value="PTRK_0000066300"/>
</dbReference>
<evidence type="ECO:0000256" key="3">
    <source>
        <dbReference type="ARBA" id="ARBA00022679"/>
    </source>
</evidence>
<evidence type="ECO:0000259" key="10">
    <source>
        <dbReference type="PROSITE" id="PS50878"/>
    </source>
</evidence>
<feature type="region of interest" description="Disordered" evidence="9">
    <location>
        <begin position="138"/>
        <end position="225"/>
    </location>
</feature>
<evidence type="ECO:0000256" key="6">
    <source>
        <dbReference type="ARBA" id="ARBA00022759"/>
    </source>
</evidence>
<evidence type="ECO:0000256" key="2">
    <source>
        <dbReference type="ARBA" id="ARBA00012493"/>
    </source>
</evidence>
<dbReference type="Pfam" id="PF00665">
    <property type="entry name" value="rve"/>
    <property type="match status" value="1"/>
</dbReference>
<dbReference type="PANTHER" id="PTHR37984">
    <property type="entry name" value="PROTEIN CBG26694"/>
    <property type="match status" value="1"/>
</dbReference>
<organism evidence="12 13">
    <name type="scientific">Parastrongyloides trichosuri</name>
    <name type="common">Possum-specific nematode worm</name>
    <dbReference type="NCBI Taxonomy" id="131310"/>
    <lineage>
        <taxon>Eukaryota</taxon>
        <taxon>Metazoa</taxon>
        <taxon>Ecdysozoa</taxon>
        <taxon>Nematoda</taxon>
        <taxon>Chromadorea</taxon>
        <taxon>Rhabditida</taxon>
        <taxon>Tylenchina</taxon>
        <taxon>Panagrolaimomorpha</taxon>
        <taxon>Strongyloidoidea</taxon>
        <taxon>Strongyloididae</taxon>
        <taxon>Parastrongyloides</taxon>
    </lineage>
</organism>
<evidence type="ECO:0000313" key="12">
    <source>
        <dbReference type="Proteomes" id="UP000038045"/>
    </source>
</evidence>
<dbReference type="Gene3D" id="3.10.20.370">
    <property type="match status" value="1"/>
</dbReference>
<proteinExistence type="predicted"/>
<dbReference type="InterPro" id="IPR000477">
    <property type="entry name" value="RT_dom"/>
</dbReference>
<dbReference type="CDD" id="cd09274">
    <property type="entry name" value="RNase_HI_RT_Ty3"/>
    <property type="match status" value="1"/>
</dbReference>
<comment type="subcellular location">
    <subcellularLocation>
        <location evidence="1">Nucleus</location>
    </subcellularLocation>
</comment>
<dbReference type="Gene3D" id="2.40.70.10">
    <property type="entry name" value="Acid Proteases"/>
    <property type="match status" value="1"/>
</dbReference>
<evidence type="ECO:0000256" key="8">
    <source>
        <dbReference type="ARBA" id="ARBA00023268"/>
    </source>
</evidence>
<evidence type="ECO:0000256" key="4">
    <source>
        <dbReference type="ARBA" id="ARBA00022695"/>
    </source>
</evidence>
<sequence>MVATRRRKSVRTLGQESTGFGEIQGVTTDSKREVLGESRVRGVDSDREEVTHGSISDIDETLRASRDEAVNRFNDKNDDVGNDDDTARNRLASPNAREGLENTERLYDIFEETLARAHRYGLYLEQIVAKLASSGMRIPNLNEGARGKSNAAGRFDDFEREVLSPRRNGDNERPSYNNLNDQRQQKNHGSLSDLSQPALRSHRNESRNFGEDYNRQDGQFSRTTEYKKNIEIEPYDPKEDFELFLERFESMCLMNNAPEHWKLALLKIHLRGRVAAEVKNNPEVQDSYEDLVTFLKTYYKGEESVAAARQKLEKLKIGKLAELVVVGQEISRLIDVVYNGEPREERLRKKRYKLAELMPPGIIRSLIKHDRPSNEPFDKTILVAKEFCEDSNIKFVNDKRTVSNGPKPFNGNCNYCKKKGHKEQDCRFKKRKERPYPDQNTATSNNVLRTRGTEVRETNVVSLGVEGKTNLPIIDVELNLCPRIKMLFDTGSEITILSRDLISDLMIDKNQVMYIKTLSKMGTVMSFRTKEPVEFRIGNQTVKQYAYVCNIDFKLRDYEAILGWDVIKQFQVSIDGENEKVVFHDNKLKLKDKNVSETNLTILDKASETDIKVQELKEEFRDIIAKDEFDLGSGKLICQPITLKKDCEFPKPANIPIHEVDKPILKRYLDKLEESGVIVKKPSPYAMSLIVLKKSDGRRRIIGDMRAVNQIAQPIYYSPPLIPNTILKMRHCSWFSKLDCNNAYFQISVPEHSQIYLAVRTPYGVYCFRRMVQGYINSAAEYQRIGEELLSGLEEYCTNYIDDFIIHTRGSLEFHIEKVKEVLRRMREADLRISFEKCSFFGKSVKYLGFLINEKGSIPHESNLKMFLQRPFPESKKALKSLVASANYYRGYIKNFSEITYPLDNLLRKKYRKLVWNDEAKEAYNKLVVAMSNPELCHHPKLNEDFVLTTDSSDHSIGGVLSQFRGSMGEVPIAFYSKRLTPTKRRRCITYRELFSISRCFRHFRYYFGGSKIYIRTDHLPLIGIFKNTVDDRYLELTNDLAGYNIEIKYVKGDSNVIADDLSRYVYKPNDENYSGDESNSDGEINSKTCVNVEKFLEIAKLEDFDTDGNESNCCNSLEEEEESETENIEVNELRRFTRKKSTHKLPNIPGKDLDMIRGRVEQTLKKRGRPRKHAKVSEDDEIKEKVVDKLNMKRKEISEEGKDKENIVTMPKRGRGRPRKIQIETSDTKHPLLELVENKDELLNIDFKKAQEEDDSIQESVKTKKYDGKDVIVKEGIVYVKTKHLNEGEVLKRIIPESLYDRVLCLAHKLRGHFSMAKTKHLIDQVGYMKSASKVIKEYIERCDECARRNTPYIVHPEMEHVNKYTMPFQCLAADILGPIIPTSSEGNKFLLVFIDCFSRYTFIIPCKTYSFDEMFEKIMNNIIWTNGNPLVVRTDNASNFRSEKLREVMETIGIKQEYSTAYHSRGNTICERALRWIQNTMAKLCIKRRDRWDAFGSAIAYYYNTTVCQSHGYTPYYLHYLRHPNTGLEQLTMAQKDYKIDRNPEIVELADIAKTAYKVAKKNLDHNLEKMRGKKARENNIAVGDHVYVKFPDMTVGTKLELPWKGPFEVLEVDGQRIVIKHGRKPKIVHFSNCKIDLTKGK</sequence>
<dbReference type="GO" id="GO:0003677">
    <property type="term" value="F:DNA binding"/>
    <property type="evidence" value="ECO:0007669"/>
    <property type="project" value="InterPro"/>
</dbReference>
<feature type="region of interest" description="Disordered" evidence="9">
    <location>
        <begin position="1195"/>
        <end position="1226"/>
    </location>
</feature>
<feature type="region of interest" description="Disordered" evidence="9">
    <location>
        <begin position="69"/>
        <end position="97"/>
    </location>
</feature>
<dbReference type="STRING" id="131310.A0A0N4Z1I8"/>
<dbReference type="InterPro" id="IPR043128">
    <property type="entry name" value="Rev_trsase/Diguanyl_cyclase"/>
</dbReference>
<dbReference type="CDD" id="cd01647">
    <property type="entry name" value="RT_LTR"/>
    <property type="match status" value="1"/>
</dbReference>
<feature type="domain" description="Reverse transcriptase" evidence="10">
    <location>
        <begin position="673"/>
        <end position="852"/>
    </location>
</feature>
<evidence type="ECO:0000259" key="11">
    <source>
        <dbReference type="PROSITE" id="PS50994"/>
    </source>
</evidence>
<dbReference type="PANTHER" id="PTHR37984:SF5">
    <property type="entry name" value="PROTEIN NYNRIN-LIKE"/>
    <property type="match status" value="1"/>
</dbReference>
<accession>A0A0N4Z1I8</accession>
<dbReference type="GO" id="GO:0006355">
    <property type="term" value="P:regulation of DNA-templated transcription"/>
    <property type="evidence" value="ECO:0007669"/>
    <property type="project" value="InterPro"/>
</dbReference>
<keyword evidence="5" id="KW-0540">Nuclease</keyword>
<dbReference type="InterPro" id="IPR001584">
    <property type="entry name" value="Integrase_cat-core"/>
</dbReference>
<keyword evidence="12" id="KW-1185">Reference proteome</keyword>
<dbReference type="InterPro" id="IPR021109">
    <property type="entry name" value="Peptidase_aspartic_dom_sf"/>
</dbReference>
<dbReference type="Gene3D" id="3.30.70.270">
    <property type="match status" value="2"/>
</dbReference>
<dbReference type="PROSITE" id="PS00354">
    <property type="entry name" value="HMGI_Y"/>
    <property type="match status" value="1"/>
</dbReference>
<dbReference type="GO" id="GO:0042575">
    <property type="term" value="C:DNA polymerase complex"/>
    <property type="evidence" value="ECO:0007669"/>
    <property type="project" value="UniProtKB-ARBA"/>
</dbReference>
<dbReference type="PROSITE" id="PS50994">
    <property type="entry name" value="INTEGRASE"/>
    <property type="match status" value="1"/>
</dbReference>
<dbReference type="CDD" id="cd00303">
    <property type="entry name" value="retropepsin_like"/>
    <property type="match status" value="1"/>
</dbReference>
<dbReference type="InterPro" id="IPR036397">
    <property type="entry name" value="RNaseH_sf"/>
</dbReference>
<keyword evidence="7" id="KW-0539">Nucleus</keyword>
<dbReference type="InterPro" id="IPR043502">
    <property type="entry name" value="DNA/RNA_pol_sf"/>
</dbReference>
<dbReference type="Pfam" id="PF17921">
    <property type="entry name" value="Integrase_H2C2"/>
    <property type="match status" value="1"/>
</dbReference>
<dbReference type="Gene3D" id="3.30.420.10">
    <property type="entry name" value="Ribonuclease H-like superfamily/Ribonuclease H"/>
    <property type="match status" value="1"/>
</dbReference>
<name>A0A0N4Z1I8_PARTI</name>
<dbReference type="Pfam" id="PF00078">
    <property type="entry name" value="RVT_1"/>
    <property type="match status" value="1"/>
</dbReference>
<dbReference type="GO" id="GO:0005634">
    <property type="term" value="C:nucleus"/>
    <property type="evidence" value="ECO:0007669"/>
    <property type="project" value="UniProtKB-SubCell"/>
</dbReference>
<dbReference type="SUPFAM" id="SSF56672">
    <property type="entry name" value="DNA/RNA polymerases"/>
    <property type="match status" value="1"/>
</dbReference>
<dbReference type="GO" id="GO:0003964">
    <property type="term" value="F:RNA-directed DNA polymerase activity"/>
    <property type="evidence" value="ECO:0007669"/>
    <property type="project" value="UniProtKB-EC"/>
</dbReference>
<dbReference type="SUPFAM" id="SSF53098">
    <property type="entry name" value="Ribonuclease H-like"/>
    <property type="match status" value="1"/>
</dbReference>
<keyword evidence="8" id="KW-0511">Multifunctional enzyme</keyword>
<keyword evidence="3" id="KW-0808">Transferase</keyword>
<feature type="compositionally biased region" description="Basic and acidic residues" evidence="9">
    <location>
        <begin position="154"/>
        <end position="173"/>
    </location>
</feature>
<dbReference type="SUPFAM" id="SSF50630">
    <property type="entry name" value="Acid proteases"/>
    <property type="match status" value="1"/>
</dbReference>
<feature type="compositionally biased region" description="Basic and acidic residues" evidence="9">
    <location>
        <begin position="202"/>
        <end position="215"/>
    </location>
</feature>
<dbReference type="InterPro" id="IPR041588">
    <property type="entry name" value="Integrase_H2C2"/>
</dbReference>
<dbReference type="SMART" id="SM00384">
    <property type="entry name" value="AT_hook"/>
    <property type="match status" value="2"/>
</dbReference>
<dbReference type="PROSITE" id="PS50878">
    <property type="entry name" value="RT_POL"/>
    <property type="match status" value="1"/>
</dbReference>
<dbReference type="InterPro" id="IPR012337">
    <property type="entry name" value="RNaseH-like_sf"/>
</dbReference>
<dbReference type="GO" id="GO:0004519">
    <property type="term" value="F:endonuclease activity"/>
    <property type="evidence" value="ECO:0007669"/>
    <property type="project" value="UniProtKB-KW"/>
</dbReference>
<feature type="compositionally biased region" description="Polar residues" evidence="9">
    <location>
        <begin position="174"/>
        <end position="195"/>
    </location>
</feature>
<dbReference type="EC" id="2.7.7.49" evidence="2"/>
<dbReference type="InterPro" id="IPR050951">
    <property type="entry name" value="Retrovirus_Pol_polyprotein"/>
</dbReference>